<dbReference type="Pfam" id="PF01381">
    <property type="entry name" value="HTH_3"/>
    <property type="match status" value="1"/>
</dbReference>
<organism evidence="3 4">
    <name type="scientific">Mangrovibacter phragmitis</name>
    <dbReference type="NCBI Taxonomy" id="1691903"/>
    <lineage>
        <taxon>Bacteria</taxon>
        <taxon>Pseudomonadati</taxon>
        <taxon>Pseudomonadota</taxon>
        <taxon>Gammaproteobacteria</taxon>
        <taxon>Enterobacterales</taxon>
        <taxon>Enterobacteriaceae</taxon>
        <taxon>Mangrovibacter</taxon>
    </lineage>
</organism>
<dbReference type="GO" id="GO:0003677">
    <property type="term" value="F:DNA binding"/>
    <property type="evidence" value="ECO:0007669"/>
    <property type="project" value="UniProtKB-KW"/>
</dbReference>
<dbReference type="PANTHER" id="PTHR46797:SF10">
    <property type="entry name" value="BLR1115 PROTEIN"/>
    <property type="match status" value="1"/>
</dbReference>
<dbReference type="SUPFAM" id="SSF47413">
    <property type="entry name" value="lambda repressor-like DNA-binding domains"/>
    <property type="match status" value="1"/>
</dbReference>
<dbReference type="EMBL" id="LYRP01000043">
    <property type="protein sequence ID" value="OAT75758.1"/>
    <property type="molecule type" value="Genomic_DNA"/>
</dbReference>
<feature type="domain" description="HTH cro/C1-type" evidence="2">
    <location>
        <begin position="13"/>
        <end position="67"/>
    </location>
</feature>
<dbReference type="SUPFAM" id="SSF51182">
    <property type="entry name" value="RmlC-like cupins"/>
    <property type="match status" value="1"/>
</dbReference>
<sequence length="187" mass="20724">MNNTSVQTLATSLRNLRIARGLTLQQLSDQCGVSRASLSRIENGEVSPTADTLGRLASTYSLPISQLLAPLEQNFTPLIRHACQTTWEDTANGFLRRIVSPPGGELSVEIIEGNLQANHCINYAHPAFAGHEHHLVMLSGSLELTIENTLHQLREGDCLRYRLYGGSQFKTHNQPARYIIAMTKRSM</sequence>
<accession>A0A1B7L0K9</accession>
<dbReference type="RefSeq" id="WP_064599975.1">
    <property type="nucleotide sequence ID" value="NZ_CP134782.1"/>
</dbReference>
<evidence type="ECO:0000259" key="2">
    <source>
        <dbReference type="PROSITE" id="PS50943"/>
    </source>
</evidence>
<dbReference type="PROSITE" id="PS50943">
    <property type="entry name" value="HTH_CROC1"/>
    <property type="match status" value="1"/>
</dbReference>
<dbReference type="Proteomes" id="UP000078225">
    <property type="component" value="Unassembled WGS sequence"/>
</dbReference>
<dbReference type="Gene3D" id="2.60.120.10">
    <property type="entry name" value="Jelly Rolls"/>
    <property type="match status" value="1"/>
</dbReference>
<keyword evidence="1" id="KW-0238">DNA-binding</keyword>
<evidence type="ECO:0000313" key="4">
    <source>
        <dbReference type="Proteomes" id="UP000078225"/>
    </source>
</evidence>
<name>A0A1B7L0K9_9ENTR</name>
<dbReference type="InterPro" id="IPR011051">
    <property type="entry name" value="RmlC_Cupin_sf"/>
</dbReference>
<dbReference type="InterPro" id="IPR001387">
    <property type="entry name" value="Cro/C1-type_HTH"/>
</dbReference>
<dbReference type="PANTHER" id="PTHR46797">
    <property type="entry name" value="HTH-TYPE TRANSCRIPTIONAL REGULATOR"/>
    <property type="match status" value="1"/>
</dbReference>
<dbReference type="AlphaFoldDB" id="A0A1B7L0K9"/>
<keyword evidence="4" id="KW-1185">Reference proteome</keyword>
<dbReference type="CDD" id="cd02209">
    <property type="entry name" value="cupin_XRE_C"/>
    <property type="match status" value="1"/>
</dbReference>
<dbReference type="STRING" id="1691903.A9B99_13115"/>
<dbReference type="GO" id="GO:0005829">
    <property type="term" value="C:cytosol"/>
    <property type="evidence" value="ECO:0007669"/>
    <property type="project" value="TreeGrafter"/>
</dbReference>
<dbReference type="InterPro" id="IPR014710">
    <property type="entry name" value="RmlC-like_jellyroll"/>
</dbReference>
<protein>
    <submittedName>
        <fullName evidence="3">XRE family transcriptional regulator</fullName>
    </submittedName>
</protein>
<dbReference type="OrthoDB" id="9792093at2"/>
<dbReference type="Gene3D" id="1.10.260.40">
    <property type="entry name" value="lambda repressor-like DNA-binding domains"/>
    <property type="match status" value="1"/>
</dbReference>
<gene>
    <name evidence="3" type="ORF">A9B99_13115</name>
</gene>
<evidence type="ECO:0000256" key="1">
    <source>
        <dbReference type="ARBA" id="ARBA00023125"/>
    </source>
</evidence>
<dbReference type="GO" id="GO:0003700">
    <property type="term" value="F:DNA-binding transcription factor activity"/>
    <property type="evidence" value="ECO:0007669"/>
    <property type="project" value="TreeGrafter"/>
</dbReference>
<dbReference type="CDD" id="cd00093">
    <property type="entry name" value="HTH_XRE"/>
    <property type="match status" value="1"/>
</dbReference>
<reference evidence="4" key="1">
    <citation type="submission" date="2016-05" db="EMBL/GenBank/DDBJ databases">
        <authorList>
            <person name="Behera P."/>
            <person name="Vaishampayan P."/>
            <person name="Singh N."/>
            <person name="Raina V."/>
            <person name="Suar M."/>
            <person name="Pattnaik A."/>
            <person name="Rastogi G."/>
        </authorList>
    </citation>
    <scope>NUCLEOTIDE SEQUENCE [LARGE SCALE GENOMIC DNA]</scope>
    <source>
        <strain evidence="4">MP23</strain>
    </source>
</reference>
<dbReference type="SMART" id="SM00530">
    <property type="entry name" value="HTH_XRE"/>
    <property type="match status" value="1"/>
</dbReference>
<dbReference type="InterPro" id="IPR010982">
    <property type="entry name" value="Lambda_DNA-bd_dom_sf"/>
</dbReference>
<comment type="caution">
    <text evidence="3">The sequence shown here is derived from an EMBL/GenBank/DDBJ whole genome shotgun (WGS) entry which is preliminary data.</text>
</comment>
<evidence type="ECO:0000313" key="3">
    <source>
        <dbReference type="EMBL" id="OAT75758.1"/>
    </source>
</evidence>
<proteinExistence type="predicted"/>
<dbReference type="InterPro" id="IPR050807">
    <property type="entry name" value="TransReg_Diox_bact_type"/>
</dbReference>